<dbReference type="Pfam" id="PF19118">
    <property type="entry name" value="DUF5802"/>
    <property type="match status" value="1"/>
</dbReference>
<accession>A0ABD5SH14</accession>
<dbReference type="Proteomes" id="UP001596383">
    <property type="component" value="Unassembled WGS sequence"/>
</dbReference>
<gene>
    <name evidence="1" type="ORF">ACFQE6_04450</name>
</gene>
<reference evidence="1 2" key="1">
    <citation type="journal article" date="2019" name="Int. J. Syst. Evol. Microbiol.">
        <title>The Global Catalogue of Microorganisms (GCM) 10K type strain sequencing project: providing services to taxonomists for standard genome sequencing and annotation.</title>
        <authorList>
            <consortium name="The Broad Institute Genomics Platform"/>
            <consortium name="The Broad Institute Genome Sequencing Center for Infectious Disease"/>
            <person name="Wu L."/>
            <person name="Ma J."/>
        </authorList>
    </citation>
    <scope>NUCLEOTIDE SEQUENCE [LARGE SCALE GENOMIC DNA]</scope>
    <source>
        <strain evidence="1 2">LMG 29247</strain>
    </source>
</reference>
<keyword evidence="2" id="KW-1185">Reference proteome</keyword>
<dbReference type="RefSeq" id="WP_273737392.1">
    <property type="nucleotide sequence ID" value="NZ_JAQIVI010000073.1"/>
</dbReference>
<name>A0ABD5SH14_9EURY</name>
<evidence type="ECO:0000313" key="2">
    <source>
        <dbReference type="Proteomes" id="UP001596383"/>
    </source>
</evidence>
<sequence>MFKEFSAGYYIGQLYVEPYDGNHVVMDCDQHVEANKQVYATDKGLERLDHPLVMKVDQQHVPVFADDDVPTDTLNLPDKVLEATQVDQPPTLKSVFIAKAERAAQLLEWTTPYSIGL</sequence>
<evidence type="ECO:0000313" key="1">
    <source>
        <dbReference type="EMBL" id="MFC6764319.1"/>
    </source>
</evidence>
<dbReference type="AlphaFoldDB" id="A0ABD5SH14"/>
<proteinExistence type="predicted"/>
<protein>
    <submittedName>
        <fullName evidence="1">DUF5802 family protein</fullName>
    </submittedName>
</protein>
<dbReference type="EMBL" id="JBHSWV010000073">
    <property type="protein sequence ID" value="MFC6764319.1"/>
    <property type="molecule type" value="Genomic_DNA"/>
</dbReference>
<organism evidence="1 2">
    <name type="scientific">Natrinema soli</name>
    <dbReference type="NCBI Taxonomy" id="1930624"/>
    <lineage>
        <taxon>Archaea</taxon>
        <taxon>Methanobacteriati</taxon>
        <taxon>Methanobacteriota</taxon>
        <taxon>Stenosarchaea group</taxon>
        <taxon>Halobacteria</taxon>
        <taxon>Halobacteriales</taxon>
        <taxon>Natrialbaceae</taxon>
        <taxon>Natrinema</taxon>
    </lineage>
</organism>
<comment type="caution">
    <text evidence="1">The sequence shown here is derived from an EMBL/GenBank/DDBJ whole genome shotgun (WGS) entry which is preliminary data.</text>
</comment>
<dbReference type="InterPro" id="IPR043825">
    <property type="entry name" value="DUF5802"/>
</dbReference>